<keyword evidence="4" id="KW-0812">Transmembrane</keyword>
<dbReference type="SUPFAM" id="SSF49299">
    <property type="entry name" value="PKD domain"/>
    <property type="match status" value="2"/>
</dbReference>
<dbReference type="InterPro" id="IPR003599">
    <property type="entry name" value="Ig_sub"/>
</dbReference>
<dbReference type="InterPro" id="IPR000601">
    <property type="entry name" value="PKD_dom"/>
</dbReference>
<feature type="transmembrane region" description="Helical" evidence="4">
    <location>
        <begin position="36"/>
        <end position="59"/>
    </location>
</feature>
<dbReference type="InterPro" id="IPR007110">
    <property type="entry name" value="Ig-like_dom"/>
</dbReference>
<evidence type="ECO:0000256" key="2">
    <source>
        <dbReference type="ARBA" id="ARBA00022737"/>
    </source>
</evidence>
<dbReference type="SMART" id="SM00089">
    <property type="entry name" value="PKD"/>
    <property type="match status" value="5"/>
</dbReference>
<dbReference type="SMART" id="SM00409">
    <property type="entry name" value="IG"/>
    <property type="match status" value="4"/>
</dbReference>
<dbReference type="InterPro" id="IPR013783">
    <property type="entry name" value="Ig-like_fold"/>
</dbReference>
<dbReference type="PROSITE" id="PS50093">
    <property type="entry name" value="PKD"/>
    <property type="match status" value="1"/>
</dbReference>
<dbReference type="PANTHER" id="PTHR44170">
    <property type="entry name" value="PROTEIN SIDEKICK"/>
    <property type="match status" value="1"/>
</dbReference>
<keyword evidence="8" id="KW-1185">Reference proteome</keyword>
<evidence type="ECO:0000256" key="1">
    <source>
        <dbReference type="ARBA" id="ARBA00022729"/>
    </source>
</evidence>
<proteinExistence type="predicted"/>
<protein>
    <submittedName>
        <fullName evidence="7">T9SS type A sorting domain-containing protein</fullName>
    </submittedName>
</protein>
<dbReference type="Pfam" id="PF18962">
    <property type="entry name" value="Por_Secre_tail"/>
    <property type="match status" value="1"/>
</dbReference>
<keyword evidence="4" id="KW-0472">Membrane</keyword>
<evidence type="ECO:0000256" key="3">
    <source>
        <dbReference type="ARBA" id="ARBA00023157"/>
    </source>
</evidence>
<organism evidence="7 8">
    <name type="scientific">Flavobacterium rivulicola</name>
    <dbReference type="NCBI Taxonomy" id="2732161"/>
    <lineage>
        <taxon>Bacteria</taxon>
        <taxon>Pseudomonadati</taxon>
        <taxon>Bacteroidota</taxon>
        <taxon>Flavobacteriia</taxon>
        <taxon>Flavobacteriales</taxon>
        <taxon>Flavobacteriaceae</taxon>
        <taxon>Flavobacterium</taxon>
    </lineage>
</organism>
<feature type="domain" description="PKD" evidence="5">
    <location>
        <begin position="667"/>
        <end position="749"/>
    </location>
</feature>
<dbReference type="GO" id="GO:0098609">
    <property type="term" value="P:cell-cell adhesion"/>
    <property type="evidence" value="ECO:0007669"/>
    <property type="project" value="TreeGrafter"/>
</dbReference>
<accession>A0A7Y3VYJ9</accession>
<keyword evidence="4" id="KW-1133">Transmembrane helix</keyword>
<dbReference type="InterPro" id="IPR022409">
    <property type="entry name" value="PKD/Chitinase_dom"/>
</dbReference>
<feature type="domain" description="Ig-like" evidence="6">
    <location>
        <begin position="1818"/>
        <end position="1900"/>
    </location>
</feature>
<evidence type="ECO:0000259" key="6">
    <source>
        <dbReference type="PROSITE" id="PS50835"/>
    </source>
</evidence>
<dbReference type="InterPro" id="IPR026444">
    <property type="entry name" value="Secre_tail"/>
</dbReference>
<reference evidence="7 8" key="1">
    <citation type="submission" date="2020-05" db="EMBL/GenBank/DDBJ databases">
        <title>Draft genome of Flavobacterium sp. IMCC34852.</title>
        <authorList>
            <person name="Song J."/>
            <person name="Cho J.-C."/>
        </authorList>
    </citation>
    <scope>NUCLEOTIDE SEQUENCE [LARGE SCALE GENOMIC DNA]</scope>
    <source>
        <strain evidence="7 8">IMCC34852</strain>
    </source>
</reference>
<gene>
    <name evidence="7" type="ORF">HKT18_06035</name>
</gene>
<dbReference type="PROSITE" id="PS50835">
    <property type="entry name" value="IG_LIKE"/>
    <property type="match status" value="1"/>
</dbReference>
<dbReference type="Gene3D" id="2.60.40.10">
    <property type="entry name" value="Immunoglobulins"/>
    <property type="match status" value="4"/>
</dbReference>
<dbReference type="SUPFAM" id="SSF48726">
    <property type="entry name" value="Immunoglobulin"/>
    <property type="match status" value="1"/>
</dbReference>
<name>A0A7Y3VYJ9_9FLAO</name>
<dbReference type="EMBL" id="JABEVX010000002">
    <property type="protein sequence ID" value="NNT71775.1"/>
    <property type="molecule type" value="Genomic_DNA"/>
</dbReference>
<sequence length="2740" mass="279728">MINNYTILNSRSTTGFGLWQSNEGNSPISLFGLRKMWFVILLFALNLISMQTITAQVSFSQNFDVNSTGWTGFSRFTGTTACGGTGGSMRFNLYSSSTFGNLVSPLVGVATGGNITIGYSYKAANWSANTVGTNPWGSFNVQYASSTAGPWTTIATVSQETQNGSCISKTHSFTPPAGNLYIRFSASWSSGDYYLNFDNVTLSESVPACTGTPDPANITGTSALCANTGTTLSLSTTYPFSGISRQWKSSLTPGGPYTDLGTAPTQATGNLSATTYYVCDIICSGGGTFTTPEFTVLVNQLPPVTVSSSASFYCNPGGTAVSLIAGGALTYTWSPAAGLSGTSGQIVSATPTSTTTYTVTGTDGNACQNTATATVTVFGVPQGVSATATPPTVCIGGTTTVNAFASIPSTVNNYAFAASSGAALDPMVGATQVIGTNVDDTASGSLTLPFTFNFNGVDYTTYTVSPDGWLKFGAAGSSDFSNQVTESTNLPKLYPHWDDLATGTDGNVKVLTIGSAPNRIFVVQWFVTSPRATTGPANSTFQAWMYEGSNKVEFRYGAFGGASGSASVGLTGSSAQYQSITLSSNTASTSAANDNNNIAPVAGTSYVFTPPTATFTWSPAGDVVNATSQSTATNPIAATKTFNVVASNNGCDAAPASVTVSVNPLVCAAATYTSPNCAGSDFTVTANISGGGAPYSYAWSDGAGGVYPDAATITANLPAGTYNFTCVVSDSCGASCSSNVTVVVNALPTVTVAPTSALYCNPGTPVALTASGAATYAWSPAAGLSATTGSVVNASPSSATTYTVVGTDANGCVAPSVSSAITVQPGPTAIALSSSAATVCNGTTVTLNATGGNISVTSPLSFGTNLSSNGSVTLSVPLEITGIPSGAVISSAQLVLDNVSAIGGSFLSEIRVGLSGAHILDPAESISTLTGGTLSTASIALPGFTATSGTVNLLLSESFNDGGDAIDATFGEVRLVISYSVPATLTWSSNPATPLYTDAAATSVYTTGNFTTLYAKPTAQTQFSVEASLGSCSVSGSATVAVNQLPVFSAAPITICNGTTGTLSASSLESNSYAWTPVGGGATLSGASVMVSPTETTTYNVTATSNTTVPACSSTQQVTVTVNEPGTIVSGTASRTVSPGQLTTFEVVTTGLVTYQWQVNNNVDGWQNILAADPNYSGENTAVLSLQNITLAFDTYQYRCLVTGLAPCVTLTPIEAILNVTNTGFSTQPADVNLCGQSSTSFSIVTTGDEPYNVQWQMSTDGGASFNDIFDGPDASGLTFAGVNDFSPKTLSVSGITTAHNGYQFKCQLDFFLDSGIATLTVNTPVTLTNNFSSAPVVRCSAPSAAATSFGISTTGSVAAVEWKYATSASGPWNTIAAGFPTGASYSGVSSNTLSVTTTAATPVGNYYYKAFVTGAGSGANKCPDAESAVATISVVNPTITVSPSSAAYCTPGPAVTLTAAGSDISSYSWTASGFTTTTGTSIAVTPSAATTYTVTGTDSNGCTNTAQATVTVGGAFSLAATSSAATVCPGNPVTLNATPTPLSGVSYLINAIPYQFNAVSGSFTPLAGTVATAISGTADDTASGALPIGFTFNYGGTNYTNFRVNSNGLLSFGAGSSTASNALNSTTSGVRPGIAPLWDDLQCSASGITYQVSGSAPNRVLTVEWLNMEWNWSSSQNAISFQVKLYEGTNAVELVYRNELPAGNPGGSGGASVGLMGTATSNFISLQDLTASPAISTTTSANGLATKPASGQTYRFTPVAPVTYTYAWSSTPSGFTASTAGATANPAVNTTYDVTATSNAGCTASASVAVSVDAAPPVITTQPLTQQLCQGSTATLSVAASSATALSYQWYKDNVAITGNASATTATLTLTGTTPANSGSYTVTVTNCSTVTSEAAVLTIYPTPTAVAPVAQAYCIDATVPATPLTGTPSGVTFNISGGAALGLANQTGVTQIPSFTPTAAGTATISITPVANGCTGPAVTYTLRINALPTAPLLSVNTPICEGSSLDFASSVAVQQGYTLNSNSNVAFIDISATGTSVGAISDDSEHGITIPSFIYNGTPYTTALVGNNGAMTFGVTTGNIGFTNTALPGSTANLAGTAATICALWDDLTPGTGGSIRTQTVGNKFIVQWTQEDNFGATGTGTVTFQIQLDLTTSQIHLVYPDIIYGVVGYDNAQTATIGLNYSSTSALQYSFNTASILNGQSLTFTPAAYSYAWSGPNGFTSALANPTIANATPAATGDYTLEITNGNGCKSSSTIPAVVYPTPTVVAPANQTYYTGFATAAIPLVGTPSNVTFNISGGAASGLADVNGVTEIPSFIPTATPSTVTITPVANGCVGAPVTFQISFVPVVVNIESNVCGSINNGLNNQINCTNISIPGYTTTGYQFEVTNMSTGEVSIVFSSQHHFKLTDASNYSYGTTFSIRVAVVLDGNVQGYYGSTCSLTTTEVRTTKVVTSQCGATLVFVNSTINANGVSSTNLYRFRVALASAPTVTYLVERTVPNFKLTDVIGLPIQYNTEYLVDVQVRVKLAGFEAWSQYGERCSVFTPEAPESSLIASQCEDYQVTSDTELINVIPFPGATAYRFRLTGYDEFGDVNYTQTVTSSLPYFTLSMFTGLTPGTTYTVGVSMELFGVYTDFGKDCTIITPVPARQVSTTIVEPFKATAYPNPFAANFMIDVKTSSTSVIAIKVYDMVGRLVEQRTTSVTELDKAPIGTNYPSGVYNVVVTQDDAVQTVRVVKR</sequence>
<dbReference type="Pfam" id="PF13927">
    <property type="entry name" value="Ig_3"/>
    <property type="match status" value="1"/>
</dbReference>
<dbReference type="RefSeq" id="WP_171221954.1">
    <property type="nucleotide sequence ID" value="NZ_CP121446.1"/>
</dbReference>
<evidence type="ECO:0000313" key="7">
    <source>
        <dbReference type="EMBL" id="NNT71775.1"/>
    </source>
</evidence>
<dbReference type="GO" id="GO:0016020">
    <property type="term" value="C:membrane"/>
    <property type="evidence" value="ECO:0007669"/>
    <property type="project" value="UniProtKB-SubCell"/>
</dbReference>
<dbReference type="Proteomes" id="UP000536509">
    <property type="component" value="Unassembled WGS sequence"/>
</dbReference>
<keyword evidence="3" id="KW-1015">Disulfide bond</keyword>
<keyword evidence="1" id="KW-0732">Signal</keyword>
<dbReference type="PANTHER" id="PTHR44170:SF6">
    <property type="entry name" value="CONTACTIN"/>
    <property type="match status" value="1"/>
</dbReference>
<evidence type="ECO:0000259" key="5">
    <source>
        <dbReference type="PROSITE" id="PS50093"/>
    </source>
</evidence>
<evidence type="ECO:0000256" key="4">
    <source>
        <dbReference type="SAM" id="Phobius"/>
    </source>
</evidence>
<dbReference type="NCBIfam" id="TIGR04183">
    <property type="entry name" value="Por_Secre_tail"/>
    <property type="match status" value="1"/>
</dbReference>
<dbReference type="InterPro" id="IPR035986">
    <property type="entry name" value="PKD_dom_sf"/>
</dbReference>
<comment type="caution">
    <text evidence="7">The sequence shown here is derived from an EMBL/GenBank/DDBJ whole genome shotgun (WGS) entry which is preliminary data.</text>
</comment>
<keyword evidence="2" id="KW-0677">Repeat</keyword>
<dbReference type="InterPro" id="IPR036179">
    <property type="entry name" value="Ig-like_dom_sf"/>
</dbReference>
<evidence type="ECO:0000313" key="8">
    <source>
        <dbReference type="Proteomes" id="UP000536509"/>
    </source>
</evidence>